<dbReference type="InterPro" id="IPR052979">
    <property type="entry name" value="Adenylate-forming_domain"/>
</dbReference>
<feature type="compositionally biased region" description="Polar residues" evidence="1">
    <location>
        <begin position="1"/>
        <end position="12"/>
    </location>
</feature>
<feature type="transmembrane region" description="Helical" evidence="2">
    <location>
        <begin position="248"/>
        <end position="269"/>
    </location>
</feature>
<feature type="region of interest" description="Disordered" evidence="1">
    <location>
        <begin position="1"/>
        <end position="53"/>
    </location>
</feature>
<keyword evidence="2" id="KW-1133">Transmembrane helix</keyword>
<sequence length="581" mass="63853">MVHDTNQLSGANATDLERGLQGSTDPLSPTFGGEEFISPAHSGASAGTEGSFDSHSLVSQAKISALHLENATPSLSSSSPPAFDSEKPSPSTELPTLPYQTTPSAQTITLPSPTVSLAPVEKAPSEKAIQGSVIPAPPKPALAAGKGKSKPPNIEASLWIRFNLFFNTYRKFYTFVVTLNGIGLILAGIGRFEYATNHSGALVLGNLLCAVMMRNELFTRFLYLIATSLFAKWPPLCIRLGITSILQHVGGIHSGCATSGLAWLLYKVIELCRHASVNQKSVIAMGVVTSLAVTISVISAFPWIRNQHHNVFERHHRFIGWLGLLATWIFVILGNGFDSRTGEWTATGYHMISTQEFWFALGMTVFIVLPWTFTRRVPVHVEIPSPKVAVLRFDRGMQQGLLGRISRSSILEYHAFGIISEGTNSPYHYMVCGVQGDFTRGLVEDPPKYLWTRELKFAGVSNTSSLYRRGIRVCTGTGIGAALSTCIQNDQWFLIWIGSDQEKTFGKTISGLIEQHIPPERRILWDSKKVGRPNSVKLIEEVYRSFDAEVVFITSNYLGNREMMVGCRKLGIPAFGTLWDF</sequence>
<feature type="transmembrane region" description="Helical" evidence="2">
    <location>
        <begin position="318"/>
        <end position="337"/>
    </location>
</feature>
<dbReference type="PANTHER" id="PTHR33927">
    <property type="entry name" value="TRANSMEMBRANE PROTEIN"/>
    <property type="match status" value="1"/>
</dbReference>
<dbReference type="EMBL" id="CAJMWW010000502">
    <property type="protein sequence ID" value="CAE6472580.1"/>
    <property type="molecule type" value="Genomic_DNA"/>
</dbReference>
<evidence type="ECO:0000313" key="4">
    <source>
        <dbReference type="Proteomes" id="UP000663841"/>
    </source>
</evidence>
<proteinExistence type="predicted"/>
<feature type="region of interest" description="Disordered" evidence="1">
    <location>
        <begin position="71"/>
        <end position="111"/>
    </location>
</feature>
<protein>
    <recommendedName>
        <fullName evidence="5">Non-ribosomal peptide synthetase</fullName>
    </recommendedName>
</protein>
<gene>
    <name evidence="3" type="ORF">RDB_LOCUS181089</name>
</gene>
<organism evidence="3 4">
    <name type="scientific">Rhizoctonia solani</name>
    <dbReference type="NCBI Taxonomy" id="456999"/>
    <lineage>
        <taxon>Eukaryota</taxon>
        <taxon>Fungi</taxon>
        <taxon>Dikarya</taxon>
        <taxon>Basidiomycota</taxon>
        <taxon>Agaricomycotina</taxon>
        <taxon>Agaricomycetes</taxon>
        <taxon>Cantharellales</taxon>
        <taxon>Ceratobasidiaceae</taxon>
        <taxon>Rhizoctonia</taxon>
    </lineage>
</organism>
<dbReference type="AlphaFoldDB" id="A0A8H3C1F1"/>
<evidence type="ECO:0000256" key="1">
    <source>
        <dbReference type="SAM" id="MobiDB-lite"/>
    </source>
</evidence>
<name>A0A8H3C1F1_9AGAM</name>
<feature type="transmembrane region" description="Helical" evidence="2">
    <location>
        <begin position="357"/>
        <end position="373"/>
    </location>
</feature>
<dbReference type="PANTHER" id="PTHR33927:SF1">
    <property type="entry name" value="TRANSMEMBRANE PROTEIN"/>
    <property type="match status" value="1"/>
</dbReference>
<reference evidence="3" key="1">
    <citation type="submission" date="2021-01" db="EMBL/GenBank/DDBJ databases">
        <authorList>
            <person name="Kaushik A."/>
        </authorList>
    </citation>
    <scope>NUCLEOTIDE SEQUENCE</scope>
    <source>
        <strain evidence="3">AG3-T5</strain>
    </source>
</reference>
<feature type="transmembrane region" description="Helical" evidence="2">
    <location>
        <begin position="172"/>
        <end position="189"/>
    </location>
</feature>
<feature type="compositionally biased region" description="Polar residues" evidence="1">
    <location>
        <begin position="88"/>
        <end position="111"/>
    </location>
</feature>
<evidence type="ECO:0000313" key="3">
    <source>
        <dbReference type="EMBL" id="CAE6472580.1"/>
    </source>
</evidence>
<accession>A0A8H3C1F1</accession>
<evidence type="ECO:0008006" key="5">
    <source>
        <dbReference type="Google" id="ProtNLM"/>
    </source>
</evidence>
<keyword evidence="2" id="KW-0812">Transmembrane</keyword>
<feature type="transmembrane region" description="Helical" evidence="2">
    <location>
        <begin position="221"/>
        <end position="242"/>
    </location>
</feature>
<feature type="transmembrane region" description="Helical" evidence="2">
    <location>
        <begin position="281"/>
        <end position="303"/>
    </location>
</feature>
<comment type="caution">
    <text evidence="3">The sequence shown here is derived from an EMBL/GenBank/DDBJ whole genome shotgun (WGS) entry which is preliminary data.</text>
</comment>
<dbReference type="Proteomes" id="UP000663841">
    <property type="component" value="Unassembled WGS sequence"/>
</dbReference>
<keyword evidence="2" id="KW-0472">Membrane</keyword>
<evidence type="ECO:0000256" key="2">
    <source>
        <dbReference type="SAM" id="Phobius"/>
    </source>
</evidence>